<evidence type="ECO:0000313" key="2">
    <source>
        <dbReference type="Proteomes" id="UP001198901"/>
    </source>
</evidence>
<dbReference type="Proteomes" id="UP001198901">
    <property type="component" value="Unassembled WGS sequence"/>
</dbReference>
<keyword evidence="2" id="KW-1185">Reference proteome</keyword>
<gene>
    <name evidence="1" type="ORF">LBU54_12670</name>
</gene>
<evidence type="ECO:0000313" key="1">
    <source>
        <dbReference type="EMBL" id="MCA0133441.1"/>
    </source>
</evidence>
<dbReference type="EMBL" id="JAIUJR010000009">
    <property type="protein sequence ID" value="MCA0133441.1"/>
    <property type="molecule type" value="Genomic_DNA"/>
</dbReference>
<proteinExistence type="predicted"/>
<dbReference type="Gene3D" id="3.30.420.260">
    <property type="match status" value="1"/>
</dbReference>
<accession>A0ABS7XTT3</accession>
<dbReference type="CDD" id="cd24013">
    <property type="entry name" value="ASKHA_ATPase_BT3980-like"/>
    <property type="match status" value="1"/>
</dbReference>
<protein>
    <submittedName>
        <fullName evidence="1">DUF3822 family protein</fullName>
    </submittedName>
</protein>
<dbReference type="RefSeq" id="WP_224530385.1">
    <property type="nucleotide sequence ID" value="NZ_JAIUJR010000009.1"/>
</dbReference>
<comment type="caution">
    <text evidence="1">The sequence shown here is derived from an EMBL/GenBank/DDBJ whole genome shotgun (WGS) entry which is preliminary data.</text>
</comment>
<dbReference type="Pfam" id="PF12864">
    <property type="entry name" value="DUF3822"/>
    <property type="match status" value="1"/>
</dbReference>
<sequence>MTKNNIKELSIQVDLNGLSFCILNRTLNEIEFLKSVEFESRLSPFDILSRLKTELSSNPIFSQDFKEVLVIHQNEIASLVPESLYDKHYKVDYLKFNSKILKTDFIATDQLEVNKSINVYVPYVNINNFIFDTFGSFTYKHASSILIDAILQNADSTYDKPKLLVNVNRSTIEVLVYKANELQLFNVFDYSSKEDFIYYILFVFEQLQLDVEVTIVELSGNIEKDDELFHVLYTYVRHVNIIETKYSFDFSEALKKVPYHKNFIILNSF</sequence>
<organism evidence="1 2">
    <name type="scientific">Winogradskyella alexanderae</name>
    <dbReference type="NCBI Taxonomy" id="2877123"/>
    <lineage>
        <taxon>Bacteria</taxon>
        <taxon>Pseudomonadati</taxon>
        <taxon>Bacteroidota</taxon>
        <taxon>Flavobacteriia</taxon>
        <taxon>Flavobacteriales</taxon>
        <taxon>Flavobacteriaceae</taxon>
        <taxon>Winogradskyella</taxon>
    </lineage>
</organism>
<name>A0ABS7XTT3_9FLAO</name>
<reference evidence="2" key="1">
    <citation type="submission" date="2023-07" db="EMBL/GenBank/DDBJ databases">
        <authorList>
            <person name="Yue Y."/>
        </authorList>
    </citation>
    <scope>NUCLEOTIDE SEQUENCE [LARGE SCALE GENOMIC DNA]</scope>
    <source>
        <strain evidence="2">D23</strain>
    </source>
</reference>
<dbReference type="InterPro" id="IPR024213">
    <property type="entry name" value="DUF3822"/>
</dbReference>
<dbReference type="Gene3D" id="3.30.420.250">
    <property type="match status" value="1"/>
</dbReference>